<keyword evidence="7" id="KW-1185">Reference proteome</keyword>
<evidence type="ECO:0000259" key="5">
    <source>
        <dbReference type="Pfam" id="PF05157"/>
    </source>
</evidence>
<dbReference type="InterPro" id="IPR027417">
    <property type="entry name" value="P-loop_NTPase"/>
</dbReference>
<evidence type="ECO:0000259" key="4">
    <source>
        <dbReference type="Pfam" id="PF00437"/>
    </source>
</evidence>
<dbReference type="InterPro" id="IPR001482">
    <property type="entry name" value="T2SS/T4SS_dom"/>
</dbReference>
<dbReference type="STRING" id="351605.Gura_4273"/>
<dbReference type="Pfam" id="PF00437">
    <property type="entry name" value="T2SSE"/>
    <property type="match status" value="1"/>
</dbReference>
<sequence length="552" mass="60234">MDKVVKEGSLGSILLQSQIITEDELKAALEEQKNSVSRIGEALIKLGVVTQEDIDWALSNQLNIPYVRLKKENIGRMAVERVPASLARRYNLIPLFLTGDDLSIAIADPLNSEAVRAVESATGCQITVSVALIREIREMQDLFYGTEETAATLGFSSGYFPSRALDAINSDLSGARLLDYLLLSIVQKKLASLSLQPMGDGILIVGRSGGIAREMGKLEAAHYPELLLRIRKLARINGTDEPSARGVLAFLLKGRKILYHASLLRGQGGDYVTLKLHISTAFPASVADLGLSEEKIRQFRELAAVETGMVLFSQRDADERCRFIDLYLDERATAGKTVLVLGDSVGNGRKKFPRIPVRKGPQTELGALIMATLDHDPDIIVIEDATDSQAFIAAGKAAMRGKLVLAGISFGGITATFKNLLFYWHKSYFIPTFVKGVISFKGLLILCPHCKLSYQPTPEESAALRIAVPATTSYRAKGCQACDHTGYAGRKYLMGLIPFDSPMLEAFEAARDSAEILDYLNGKGYRGIREEGLDLLNAGEISPEEFAAAIIY</sequence>
<reference evidence="6 7" key="1">
    <citation type="submission" date="2007-05" db="EMBL/GenBank/DDBJ databases">
        <title>Complete sequence of Geobacter uraniireducens Rf4.</title>
        <authorList>
            <consortium name="US DOE Joint Genome Institute"/>
            <person name="Copeland A."/>
            <person name="Lucas S."/>
            <person name="Lapidus A."/>
            <person name="Barry K."/>
            <person name="Detter J.C."/>
            <person name="Glavina del Rio T."/>
            <person name="Hammon N."/>
            <person name="Israni S."/>
            <person name="Dalin E."/>
            <person name="Tice H."/>
            <person name="Pitluck S."/>
            <person name="Chertkov O."/>
            <person name="Brettin T."/>
            <person name="Bruce D."/>
            <person name="Han C."/>
            <person name="Schmutz J."/>
            <person name="Larimer F."/>
            <person name="Land M."/>
            <person name="Hauser L."/>
            <person name="Kyrpides N."/>
            <person name="Mikhailova N."/>
            <person name="Shelobolina E."/>
            <person name="Aklujkar M."/>
            <person name="Lovley D."/>
            <person name="Richardson P."/>
        </authorList>
    </citation>
    <scope>NUCLEOTIDE SEQUENCE [LARGE SCALE GENOMIC DNA]</scope>
    <source>
        <strain evidence="6 7">Rf4</strain>
    </source>
</reference>
<dbReference type="GO" id="GO:0005886">
    <property type="term" value="C:plasma membrane"/>
    <property type="evidence" value="ECO:0007669"/>
    <property type="project" value="TreeGrafter"/>
</dbReference>
<dbReference type="InterPro" id="IPR037257">
    <property type="entry name" value="T2SS_E_N_sf"/>
</dbReference>
<dbReference type="PANTHER" id="PTHR30258">
    <property type="entry name" value="TYPE II SECRETION SYSTEM PROTEIN GSPE-RELATED"/>
    <property type="match status" value="1"/>
</dbReference>
<dbReference type="PANTHER" id="PTHR30258:SF1">
    <property type="entry name" value="PROTEIN TRANSPORT PROTEIN HOFB HOMOLOG"/>
    <property type="match status" value="1"/>
</dbReference>
<dbReference type="GO" id="GO:0016887">
    <property type="term" value="F:ATP hydrolysis activity"/>
    <property type="evidence" value="ECO:0007669"/>
    <property type="project" value="TreeGrafter"/>
</dbReference>
<dbReference type="RefSeq" id="WP_011941046.1">
    <property type="nucleotide sequence ID" value="NC_009483.1"/>
</dbReference>
<comment type="similarity">
    <text evidence="1">Belongs to the GSP E family.</text>
</comment>
<dbReference type="SUPFAM" id="SSF52540">
    <property type="entry name" value="P-loop containing nucleoside triphosphate hydrolases"/>
    <property type="match status" value="1"/>
</dbReference>
<dbReference type="Pfam" id="PF05157">
    <property type="entry name" value="MshEN"/>
    <property type="match status" value="1"/>
</dbReference>
<keyword evidence="3" id="KW-0067">ATP-binding</keyword>
<protein>
    <submittedName>
        <fullName evidence="6">General secretory system II, protein E domain protein</fullName>
    </submittedName>
</protein>
<dbReference type="KEGG" id="gur:Gura_4273"/>
<keyword evidence="2" id="KW-0547">Nucleotide-binding</keyword>
<dbReference type="Gene3D" id="3.40.50.300">
    <property type="entry name" value="P-loop containing nucleotide triphosphate hydrolases"/>
    <property type="match status" value="1"/>
</dbReference>
<dbReference type="AlphaFoldDB" id="A5G9E8"/>
<name>A5G9E8_GEOUR</name>
<gene>
    <name evidence="6" type="ordered locus">Gura_4273</name>
</gene>
<dbReference type="InterPro" id="IPR007831">
    <property type="entry name" value="T2SS_GspE_N"/>
</dbReference>
<feature type="domain" description="Type II secretion system protein GspE N-terminal" evidence="5">
    <location>
        <begin position="62"/>
        <end position="149"/>
    </location>
</feature>
<dbReference type="GO" id="GO:0005524">
    <property type="term" value="F:ATP binding"/>
    <property type="evidence" value="ECO:0007669"/>
    <property type="project" value="UniProtKB-KW"/>
</dbReference>
<dbReference type="Proteomes" id="UP000006695">
    <property type="component" value="Chromosome"/>
</dbReference>
<dbReference type="OrthoDB" id="5398180at2"/>
<dbReference type="SUPFAM" id="SSF160246">
    <property type="entry name" value="EspE N-terminal domain-like"/>
    <property type="match status" value="1"/>
</dbReference>
<proteinExistence type="inferred from homology"/>
<dbReference type="EMBL" id="CP000698">
    <property type="protein sequence ID" value="ABQ28416.1"/>
    <property type="molecule type" value="Genomic_DNA"/>
</dbReference>
<evidence type="ECO:0000313" key="7">
    <source>
        <dbReference type="Proteomes" id="UP000006695"/>
    </source>
</evidence>
<organism evidence="6 7">
    <name type="scientific">Geotalea uraniireducens (strain Rf4)</name>
    <name type="common">Geobacter uraniireducens</name>
    <dbReference type="NCBI Taxonomy" id="351605"/>
    <lineage>
        <taxon>Bacteria</taxon>
        <taxon>Pseudomonadati</taxon>
        <taxon>Thermodesulfobacteriota</taxon>
        <taxon>Desulfuromonadia</taxon>
        <taxon>Geobacterales</taxon>
        <taxon>Geobacteraceae</taxon>
        <taxon>Geotalea</taxon>
    </lineage>
</organism>
<feature type="domain" description="Bacterial type II secretion system protein E" evidence="4">
    <location>
        <begin position="176"/>
        <end position="545"/>
    </location>
</feature>
<evidence type="ECO:0000256" key="1">
    <source>
        <dbReference type="ARBA" id="ARBA00006611"/>
    </source>
</evidence>
<accession>A5G9E8</accession>
<evidence type="ECO:0000313" key="6">
    <source>
        <dbReference type="EMBL" id="ABQ28416.1"/>
    </source>
</evidence>
<evidence type="ECO:0000256" key="2">
    <source>
        <dbReference type="ARBA" id="ARBA00022741"/>
    </source>
</evidence>
<evidence type="ECO:0000256" key="3">
    <source>
        <dbReference type="ARBA" id="ARBA00022840"/>
    </source>
</evidence>
<dbReference type="HOGENOM" id="CLU_013446_10_6_7"/>
<dbReference type="Gene3D" id="3.30.300.160">
    <property type="entry name" value="Type II secretion system, protein E, N-terminal domain"/>
    <property type="match status" value="1"/>
</dbReference>